<protein>
    <submittedName>
        <fullName evidence="1">Peptidase C26</fullName>
    </submittedName>
</protein>
<proteinExistence type="predicted"/>
<dbReference type="HOGENOM" id="CLU_030756_3_0_0"/>
<sequence length="266" mass="29319">MNPRPIIGVTGSHTGGLAAWWSCRLAIGFCGGRARRITVSSPADIQSIDGLIIGGGADVSPSLYTDEPDENEAVWREFRWKNLVSAIVFAPFFLVLRLLLSTKNPRTIDQMRDTLEKELIQQALARDIPLLGICRGAQLLNVVCGGTLLRDISSMYEEVPRLRTILPRKQVQLAGGSKLAACTGTNVLLVNALHDQAIDHAGEEILVCAREESGIVQAIEHSKKTFTIGVQWHPEYLVYRRDQRALFCALVDATRKTIKEKTCKTG</sequence>
<keyword evidence="2" id="KW-1185">Reference proteome</keyword>
<dbReference type="Gene3D" id="3.40.50.880">
    <property type="match status" value="1"/>
</dbReference>
<dbReference type="InterPro" id="IPR044668">
    <property type="entry name" value="PuuD-like"/>
</dbReference>
<dbReference type="Proteomes" id="UP000002572">
    <property type="component" value="Chromosome"/>
</dbReference>
<dbReference type="RefSeq" id="WP_013505833.1">
    <property type="nucleotide sequence ID" value="NC_014836.1"/>
</dbReference>
<dbReference type="Pfam" id="PF07722">
    <property type="entry name" value="Peptidase_C26"/>
    <property type="match status" value="1"/>
</dbReference>
<evidence type="ECO:0000313" key="2">
    <source>
        <dbReference type="Proteomes" id="UP000002572"/>
    </source>
</evidence>
<gene>
    <name evidence="1" type="ordered locus">Selin_1217</name>
</gene>
<dbReference type="PROSITE" id="PS51273">
    <property type="entry name" value="GATASE_TYPE_1"/>
    <property type="match status" value="1"/>
</dbReference>
<dbReference type="EMBL" id="CP002432">
    <property type="protein sequence ID" value="ADU65952.1"/>
    <property type="molecule type" value="Genomic_DNA"/>
</dbReference>
<name>E6W4X6_DESIS</name>
<dbReference type="InterPro" id="IPR011697">
    <property type="entry name" value="Peptidase_C26"/>
</dbReference>
<dbReference type="FunCoup" id="E6W4X6">
    <property type="interactions" value="66"/>
</dbReference>
<dbReference type="AlphaFoldDB" id="E6W4X6"/>
<dbReference type="InterPro" id="IPR029062">
    <property type="entry name" value="Class_I_gatase-like"/>
</dbReference>
<dbReference type="GO" id="GO:0016811">
    <property type="term" value="F:hydrolase activity, acting on carbon-nitrogen (but not peptide) bonds, in linear amides"/>
    <property type="evidence" value="ECO:0007669"/>
    <property type="project" value="InterPro"/>
</dbReference>
<organism evidence="1 2">
    <name type="scientific">Desulfurispirillum indicum (strain ATCC BAA-1389 / DSM 22839 / S5)</name>
    <dbReference type="NCBI Taxonomy" id="653733"/>
    <lineage>
        <taxon>Bacteria</taxon>
        <taxon>Pseudomonadati</taxon>
        <taxon>Chrysiogenota</taxon>
        <taxon>Chrysiogenia</taxon>
        <taxon>Chrysiogenales</taxon>
        <taxon>Chrysiogenaceae</taxon>
        <taxon>Desulfurispirillum</taxon>
    </lineage>
</organism>
<accession>E6W4X6</accession>
<dbReference type="STRING" id="653733.Selin_1217"/>
<dbReference type="PANTHER" id="PTHR43235:SF1">
    <property type="entry name" value="GLUTAMINE AMIDOTRANSFERASE PB2B2.05-RELATED"/>
    <property type="match status" value="1"/>
</dbReference>
<reference evidence="1 2" key="1">
    <citation type="submission" date="2010-12" db="EMBL/GenBank/DDBJ databases">
        <title>Complete sequence of Desulfurispirillum indicum S5.</title>
        <authorList>
            <consortium name="US DOE Joint Genome Institute"/>
            <person name="Lucas S."/>
            <person name="Copeland A."/>
            <person name="Lapidus A."/>
            <person name="Cheng J.-F."/>
            <person name="Goodwin L."/>
            <person name="Pitluck S."/>
            <person name="Chertkov O."/>
            <person name="Held B."/>
            <person name="Detter J.C."/>
            <person name="Han C."/>
            <person name="Tapia R."/>
            <person name="Land M."/>
            <person name="Hauser L."/>
            <person name="Kyrpides N."/>
            <person name="Ivanova N."/>
            <person name="Mikhailova N."/>
            <person name="Haggblom M."/>
            <person name="Rauschenbach I."/>
            <person name="Bini E."/>
            <person name="Woyke T."/>
        </authorList>
    </citation>
    <scope>NUCLEOTIDE SEQUENCE [LARGE SCALE GENOMIC DNA]</scope>
    <source>
        <strain evidence="2">ATCC BAA-1389 / DSM 22839 / S5</strain>
    </source>
</reference>
<dbReference type="eggNOG" id="COG2071">
    <property type="taxonomic scope" value="Bacteria"/>
</dbReference>
<dbReference type="OrthoDB" id="9813383at2"/>
<dbReference type="KEGG" id="din:Selin_1217"/>
<dbReference type="SUPFAM" id="SSF52317">
    <property type="entry name" value="Class I glutamine amidotransferase-like"/>
    <property type="match status" value="1"/>
</dbReference>
<dbReference type="InParanoid" id="E6W4X6"/>
<dbReference type="CDD" id="cd01745">
    <property type="entry name" value="GATase1_2"/>
    <property type="match status" value="1"/>
</dbReference>
<evidence type="ECO:0000313" key="1">
    <source>
        <dbReference type="EMBL" id="ADU65952.1"/>
    </source>
</evidence>
<dbReference type="GO" id="GO:0005829">
    <property type="term" value="C:cytosol"/>
    <property type="evidence" value="ECO:0007669"/>
    <property type="project" value="TreeGrafter"/>
</dbReference>
<dbReference type="PANTHER" id="PTHR43235">
    <property type="entry name" value="GLUTAMINE AMIDOTRANSFERASE PB2B2.05-RELATED"/>
    <property type="match status" value="1"/>
</dbReference>